<keyword evidence="3 4" id="KW-0472">Membrane</keyword>
<dbReference type="InterPro" id="IPR020846">
    <property type="entry name" value="MFS_dom"/>
</dbReference>
<evidence type="ECO:0000259" key="5">
    <source>
        <dbReference type="PROSITE" id="PS50850"/>
    </source>
</evidence>
<proteinExistence type="predicted"/>
<feature type="transmembrane region" description="Helical" evidence="4">
    <location>
        <begin position="150"/>
        <end position="169"/>
    </location>
</feature>
<keyword evidence="7" id="KW-1185">Reference proteome</keyword>
<feature type="transmembrane region" description="Helical" evidence="4">
    <location>
        <begin position="225"/>
        <end position="245"/>
    </location>
</feature>
<evidence type="ECO:0000313" key="6">
    <source>
        <dbReference type="EMBL" id="QKS52565.1"/>
    </source>
</evidence>
<gene>
    <name evidence="6" type="ORF">HUE56_19565</name>
</gene>
<feature type="transmembrane region" description="Helical" evidence="4">
    <location>
        <begin position="380"/>
        <end position="402"/>
    </location>
</feature>
<organism evidence="6 7">
    <name type="scientific">Azospirillum oryzae</name>
    <dbReference type="NCBI Taxonomy" id="286727"/>
    <lineage>
        <taxon>Bacteria</taxon>
        <taxon>Pseudomonadati</taxon>
        <taxon>Pseudomonadota</taxon>
        <taxon>Alphaproteobacteria</taxon>
        <taxon>Rhodospirillales</taxon>
        <taxon>Azospirillaceae</taxon>
        <taxon>Azospirillum</taxon>
    </lineage>
</organism>
<feature type="transmembrane region" description="Helical" evidence="4">
    <location>
        <begin position="89"/>
        <end position="108"/>
    </location>
</feature>
<dbReference type="InterPro" id="IPR011701">
    <property type="entry name" value="MFS"/>
</dbReference>
<feature type="transmembrane region" description="Helical" evidence="4">
    <location>
        <begin position="353"/>
        <end position="374"/>
    </location>
</feature>
<dbReference type="Proteomes" id="UP000509702">
    <property type="component" value="Chromosome"/>
</dbReference>
<sequence>MSQAEATTRTEAASAVPQAHEFGNIARLVIAQALAGANAIVVYATGAIVGNTLAPSPALATLPISIFVVGMAVCTLPAGAIARRFGRRAAFLAGTGCGVLVGLLSSLAILFGSFWLFCAAMIPGGAYAAVVLSFRFAAADCTSVERRPRAMSAVMAGGVVAGVVGPQLVTHTMNLWPPHLFAATYIAQAAVAALSALVLMGVRLPKPTTAEVAGGRPLGAILRQPRFITAVICGVVSYLLMNFLMTAAPLAMRLCGLPQESANLGLQWHVIAMYAPSFFTGRLIGRFGSRRMVAAGLALIAAASAVGLAGQDVAHFWISLILLGVGWNFGFLGASALVLDCHRPEEKTRVQSLNDFLVFGTMAFGSFASGSLLTSYGWDAVLRISFVPLALATVALVVTALYRSERKAA</sequence>
<dbReference type="AlphaFoldDB" id="A0A6N1AL41"/>
<reference evidence="6 7" key="1">
    <citation type="submission" date="2020-06" db="EMBL/GenBank/DDBJ databases">
        <title>Complete genome of Azosprillum oryzae KACC14407.</title>
        <authorList>
            <person name="Kim M."/>
            <person name="Park Y.-J."/>
            <person name="Shin J.-H."/>
        </authorList>
    </citation>
    <scope>NUCLEOTIDE SEQUENCE [LARGE SCALE GENOMIC DNA]</scope>
    <source>
        <strain evidence="6 7">KACC 14407</strain>
    </source>
</reference>
<feature type="domain" description="Major facilitator superfamily (MFS) profile" evidence="5">
    <location>
        <begin position="226"/>
        <end position="409"/>
    </location>
</feature>
<feature type="transmembrane region" description="Helical" evidence="4">
    <location>
        <begin position="265"/>
        <end position="285"/>
    </location>
</feature>
<evidence type="ECO:0000313" key="7">
    <source>
        <dbReference type="Proteomes" id="UP000509702"/>
    </source>
</evidence>
<dbReference type="KEGG" id="aoz:HUE56_19565"/>
<evidence type="ECO:0000256" key="3">
    <source>
        <dbReference type="ARBA" id="ARBA00023136"/>
    </source>
</evidence>
<dbReference type="InterPro" id="IPR036259">
    <property type="entry name" value="MFS_trans_sf"/>
</dbReference>
<feature type="transmembrane region" description="Helical" evidence="4">
    <location>
        <begin position="114"/>
        <end position="138"/>
    </location>
</feature>
<dbReference type="Gene3D" id="1.20.1250.20">
    <property type="entry name" value="MFS general substrate transporter like domains"/>
    <property type="match status" value="1"/>
</dbReference>
<dbReference type="GO" id="GO:0022857">
    <property type="term" value="F:transmembrane transporter activity"/>
    <property type="evidence" value="ECO:0007669"/>
    <property type="project" value="InterPro"/>
</dbReference>
<feature type="transmembrane region" description="Helical" evidence="4">
    <location>
        <begin position="292"/>
        <end position="310"/>
    </location>
</feature>
<evidence type="ECO:0000256" key="2">
    <source>
        <dbReference type="ARBA" id="ARBA00022989"/>
    </source>
</evidence>
<evidence type="ECO:0000256" key="4">
    <source>
        <dbReference type="SAM" id="Phobius"/>
    </source>
</evidence>
<protein>
    <submittedName>
        <fullName evidence="6">MFS transporter</fullName>
    </submittedName>
</protein>
<dbReference type="EMBL" id="CP054619">
    <property type="protein sequence ID" value="QKS52565.1"/>
    <property type="molecule type" value="Genomic_DNA"/>
</dbReference>
<keyword evidence="2 4" id="KW-1133">Transmembrane helix</keyword>
<dbReference type="PROSITE" id="PS50850">
    <property type="entry name" value="MFS"/>
    <property type="match status" value="1"/>
</dbReference>
<keyword evidence="1 4" id="KW-0812">Transmembrane</keyword>
<feature type="transmembrane region" description="Helical" evidence="4">
    <location>
        <begin position="181"/>
        <end position="204"/>
    </location>
</feature>
<dbReference type="RefSeq" id="WP_149197359.1">
    <property type="nucleotide sequence ID" value="NZ_BSOV01000019.1"/>
</dbReference>
<dbReference type="OrthoDB" id="8558006at2"/>
<feature type="transmembrane region" description="Helical" evidence="4">
    <location>
        <begin position="316"/>
        <end position="341"/>
    </location>
</feature>
<name>A0A6N1AL41_9PROT</name>
<dbReference type="PANTHER" id="PTHR23534">
    <property type="entry name" value="MFS PERMEASE"/>
    <property type="match status" value="1"/>
</dbReference>
<feature type="transmembrane region" description="Helical" evidence="4">
    <location>
        <begin position="62"/>
        <end position="82"/>
    </location>
</feature>
<evidence type="ECO:0000256" key="1">
    <source>
        <dbReference type="ARBA" id="ARBA00022692"/>
    </source>
</evidence>
<accession>A0A6N1AL41</accession>
<dbReference type="Pfam" id="PF07690">
    <property type="entry name" value="MFS_1"/>
    <property type="match status" value="1"/>
</dbReference>
<dbReference type="SUPFAM" id="SSF103473">
    <property type="entry name" value="MFS general substrate transporter"/>
    <property type="match status" value="1"/>
</dbReference>
<dbReference type="PANTHER" id="PTHR23534:SF1">
    <property type="entry name" value="MAJOR FACILITATOR SUPERFAMILY PROTEIN"/>
    <property type="match status" value="1"/>
</dbReference>
<feature type="transmembrane region" description="Helical" evidence="4">
    <location>
        <begin position="28"/>
        <end position="50"/>
    </location>
</feature>